<dbReference type="InterPro" id="IPR029058">
    <property type="entry name" value="AB_hydrolase_fold"/>
</dbReference>
<reference evidence="2" key="1">
    <citation type="submission" date="2022-08" db="EMBL/GenBank/DDBJ databases">
        <authorList>
            <person name="Marques A."/>
        </authorList>
    </citation>
    <scope>NUCLEOTIDE SEQUENCE</scope>
    <source>
        <strain evidence="2">RhyPub2mFocal</strain>
        <tissue evidence="2">Leaves</tissue>
    </source>
</reference>
<evidence type="ECO:0000313" key="2">
    <source>
        <dbReference type="EMBL" id="KAJ4801678.1"/>
    </source>
</evidence>
<protein>
    <submittedName>
        <fullName evidence="2">Alpha/beta-Hydrolases superfamily protein</fullName>
    </submittedName>
</protein>
<proteinExistence type="predicted"/>
<dbReference type="PANTHER" id="PTHR23024">
    <property type="entry name" value="ARYLACETAMIDE DEACETYLASE"/>
    <property type="match status" value="1"/>
</dbReference>
<comment type="caution">
    <text evidence="2">The sequence shown here is derived from an EMBL/GenBank/DDBJ whole genome shotgun (WGS) entry which is preliminary data.</text>
</comment>
<name>A0AAV8GFL1_9POAL</name>
<feature type="domain" description="Alpha/beta hydrolase fold-3" evidence="1">
    <location>
        <begin position="74"/>
        <end position="285"/>
    </location>
</feature>
<dbReference type="AlphaFoldDB" id="A0AAV8GFL1"/>
<dbReference type="SUPFAM" id="SSF53474">
    <property type="entry name" value="alpha/beta-Hydrolases"/>
    <property type="match status" value="2"/>
</dbReference>
<dbReference type="PANTHER" id="PTHR23024:SF458">
    <property type="entry name" value="ALPHA_BETA HYDROLASE FOLD-3 DOMAIN-CONTAINING PROTEIN"/>
    <property type="match status" value="1"/>
</dbReference>
<organism evidence="2 3">
    <name type="scientific">Rhynchospora pubera</name>
    <dbReference type="NCBI Taxonomy" id="906938"/>
    <lineage>
        <taxon>Eukaryota</taxon>
        <taxon>Viridiplantae</taxon>
        <taxon>Streptophyta</taxon>
        <taxon>Embryophyta</taxon>
        <taxon>Tracheophyta</taxon>
        <taxon>Spermatophyta</taxon>
        <taxon>Magnoliopsida</taxon>
        <taxon>Liliopsida</taxon>
        <taxon>Poales</taxon>
        <taxon>Cyperaceae</taxon>
        <taxon>Cyperoideae</taxon>
        <taxon>Rhynchosporeae</taxon>
        <taxon>Rhynchospora</taxon>
    </lineage>
</organism>
<dbReference type="Proteomes" id="UP001140206">
    <property type="component" value="Chromosome 2"/>
</dbReference>
<feature type="domain" description="Alpha/beta hydrolase fold-3" evidence="1">
    <location>
        <begin position="372"/>
        <end position="582"/>
    </location>
</feature>
<dbReference type="GO" id="GO:0016787">
    <property type="term" value="F:hydrolase activity"/>
    <property type="evidence" value="ECO:0007669"/>
    <property type="project" value="InterPro"/>
</dbReference>
<dbReference type="Pfam" id="PF07859">
    <property type="entry name" value="Abhydrolase_3"/>
    <property type="match status" value="2"/>
</dbReference>
<gene>
    <name evidence="2" type="ORF">LUZ62_052924</name>
</gene>
<evidence type="ECO:0000313" key="3">
    <source>
        <dbReference type="Proteomes" id="UP001140206"/>
    </source>
</evidence>
<dbReference type="InterPro" id="IPR050466">
    <property type="entry name" value="Carboxylest/Gibb_receptor"/>
</dbReference>
<keyword evidence="3" id="KW-1185">Reference proteome</keyword>
<evidence type="ECO:0000259" key="1">
    <source>
        <dbReference type="Pfam" id="PF07859"/>
    </source>
</evidence>
<accession>A0AAV8GFL1</accession>
<dbReference type="InterPro" id="IPR013094">
    <property type="entry name" value="AB_hydrolase_3"/>
</dbReference>
<dbReference type="Gene3D" id="3.40.50.1820">
    <property type="entry name" value="alpha/beta hydrolase"/>
    <property type="match status" value="2"/>
</dbReference>
<dbReference type="EMBL" id="JAMFTS010000002">
    <property type="protein sequence ID" value="KAJ4801678.1"/>
    <property type="molecule type" value="Genomic_DNA"/>
</dbReference>
<sequence length="605" mass="66984">MNPDKEVEFDFPPVIRFYKSGRFERLSELFVDVPAGFDSETEVSSKDVIINPSTGVSARIYLPNILQSRKLPIIVYCHGGAFVEGSAFDSFNHSFMNRLSAQASAIAVSVEYRLAPENPIPIPYDDSFEVLNWVVSHAQGGPEPWLVNNGNFDNVFLVGFSAGANIVHNIALRDVHFKGLVVMHPFFLASEKLPSEPTDPKLRDGIERLWSYICPGTSGIDDPAINPLAEGAPDLKGLNCERVMVCSDEGELKVRGDVYYEHLVKCGWGENVEFVESQGEQHGFFLEKPDCEKAQEMMSRLTVKSRLSSPGVIRIYKSGGAVRLSETTLVSPGIDTETGVTSKDVKINPSTGVSARIYLPEISCQDKKLPIIVYCHGGSFVSGSAFDSPDHAFMNRLASQARAIAVSVEYRLAPENPITIQYDDTLEVLKWVVSHADCGLEPWLTNYGDFSSVFVMGFSSGGNVVHNVALRDVRFEGLVLIHPYFITSKKLPSEPTDVTRAKLEEIWWYICPGTSGLDDPRANPEADGAPSLKELNCDRVMVCLAEDHLMLRGKVYYEALEANRWGENAELLESTGQGHGFFLENPDSEAAHEMMRRLIAFINRG</sequence>